<dbReference type="InterPro" id="IPR011701">
    <property type="entry name" value="MFS"/>
</dbReference>
<keyword evidence="27" id="KW-0732">Signal</keyword>
<dbReference type="EMBL" id="MCGO01000023">
    <property type="protein sequence ID" value="ORY43988.1"/>
    <property type="molecule type" value="Genomic_DNA"/>
</dbReference>
<dbReference type="GO" id="GO:0022857">
    <property type="term" value="F:transmembrane transporter activity"/>
    <property type="evidence" value="ECO:0007669"/>
    <property type="project" value="InterPro"/>
</dbReference>
<comment type="catalytic activity">
    <reaction evidence="10">
        <text>L-alpha-aminoacyl-L-arginine(out) = L-alpha-aminoacyl-L-arginine(in)</text>
        <dbReference type="Rhea" id="RHEA:79367"/>
        <dbReference type="ChEBI" id="CHEBI:229968"/>
    </reaction>
</comment>
<comment type="catalytic activity">
    <reaction evidence="13">
        <text>L-alpha-aminoacyl-L-lysine(out) = L-alpha-aminoacyl-L-lysine(in)</text>
        <dbReference type="Rhea" id="RHEA:79383"/>
        <dbReference type="ChEBI" id="CHEBI:229966"/>
    </reaction>
</comment>
<feature type="chain" id="PRO_5013141547" description="Lysosomal dipeptide transporter MFSD1" evidence="27">
    <location>
        <begin position="20"/>
        <end position="380"/>
    </location>
</feature>
<reference evidence="28 29" key="1">
    <citation type="submission" date="2016-07" db="EMBL/GenBank/DDBJ databases">
        <title>Pervasive Adenine N6-methylation of Active Genes in Fungi.</title>
        <authorList>
            <consortium name="DOE Joint Genome Institute"/>
            <person name="Mondo S.J."/>
            <person name="Dannebaum R.O."/>
            <person name="Kuo R.C."/>
            <person name="Labutti K."/>
            <person name="Haridas S."/>
            <person name="Kuo A."/>
            <person name="Salamov A."/>
            <person name="Ahrendt S.R."/>
            <person name="Lipzen A."/>
            <person name="Sullivan W."/>
            <person name="Andreopoulos W.B."/>
            <person name="Clum A."/>
            <person name="Lindquist E."/>
            <person name="Daum C."/>
            <person name="Ramamoorthy G.K."/>
            <person name="Gryganskyi A."/>
            <person name="Culley D."/>
            <person name="Magnuson J.K."/>
            <person name="James T.Y."/>
            <person name="O'Malley M.A."/>
            <person name="Stajich J.E."/>
            <person name="Spatafora J.W."/>
            <person name="Visel A."/>
            <person name="Grigoriev I.V."/>
        </authorList>
    </citation>
    <scope>NUCLEOTIDE SEQUENCE [LARGE SCALE GENOMIC DNA]</scope>
    <source>
        <strain evidence="28 29">JEL800</strain>
    </source>
</reference>
<comment type="catalytic activity">
    <reaction evidence="12">
        <text>L-lysyl-L-alpha-amino acid(out) = L-lysyl-L-alpha-amino acid(in)</text>
        <dbReference type="Rhea" id="RHEA:79387"/>
        <dbReference type="ChEBI" id="CHEBI:229965"/>
    </reaction>
</comment>
<keyword evidence="4 26" id="KW-0812">Transmembrane</keyword>
<evidence type="ECO:0000256" key="2">
    <source>
        <dbReference type="ARBA" id="ARBA00008335"/>
    </source>
</evidence>
<evidence type="ECO:0000256" key="27">
    <source>
        <dbReference type="SAM" id="SignalP"/>
    </source>
</evidence>
<feature type="transmembrane region" description="Helical" evidence="26">
    <location>
        <begin position="266"/>
        <end position="284"/>
    </location>
</feature>
<comment type="subunit">
    <text evidence="24">Homodimer. Interacts with lysosomal protein GLMP (via lumenal domain); the interaction starts while both proteins are still in the endoplasmic reticulum and is required for stabilization of MFSD1 in lysosomes but has no direct effect on its targeting to lysosomes or transporter activity.</text>
</comment>
<evidence type="ECO:0000256" key="4">
    <source>
        <dbReference type="ARBA" id="ARBA00022692"/>
    </source>
</evidence>
<comment type="catalytic activity">
    <reaction evidence="17">
        <text>L-arginyl-glycine(out) = L-arginyl-glycine(in)</text>
        <dbReference type="Rhea" id="RHEA:79391"/>
        <dbReference type="ChEBI" id="CHEBI:229955"/>
    </reaction>
</comment>
<evidence type="ECO:0000256" key="13">
    <source>
        <dbReference type="ARBA" id="ARBA00044893"/>
    </source>
</evidence>
<dbReference type="InterPro" id="IPR036259">
    <property type="entry name" value="MFS_trans_sf"/>
</dbReference>
<evidence type="ECO:0000256" key="24">
    <source>
        <dbReference type="ARBA" id="ARBA00046376"/>
    </source>
</evidence>
<comment type="catalytic activity">
    <reaction evidence="14">
        <text>L-aspartyl-L-lysine(out) = L-aspartyl-L-lysine(in)</text>
        <dbReference type="Rhea" id="RHEA:79411"/>
        <dbReference type="ChEBI" id="CHEBI:229953"/>
    </reaction>
</comment>
<evidence type="ECO:0000313" key="29">
    <source>
        <dbReference type="Proteomes" id="UP000193642"/>
    </source>
</evidence>
<evidence type="ECO:0000256" key="9">
    <source>
        <dbReference type="ARBA" id="ARBA00044878"/>
    </source>
</evidence>
<keyword evidence="6 26" id="KW-0472">Membrane</keyword>
<protein>
    <recommendedName>
        <fullName evidence="21">Lysosomal dipeptide transporter MFSD1</fullName>
    </recommendedName>
    <alternativeName>
        <fullName evidence="22">Major facilitator superfamily domain-containing protein 1</fullName>
    </alternativeName>
</protein>
<comment type="catalytic activity">
    <reaction evidence="20">
        <text>L-lysyl-glycine(out) = L-lysyl-glycine(in)</text>
        <dbReference type="Rhea" id="RHEA:79407"/>
        <dbReference type="ChEBI" id="CHEBI:191202"/>
    </reaction>
</comment>
<accession>A0A1Y2CAC1</accession>
<evidence type="ECO:0000256" key="16">
    <source>
        <dbReference type="ARBA" id="ARBA00044900"/>
    </source>
</evidence>
<dbReference type="AlphaFoldDB" id="A0A1Y2CAC1"/>
<evidence type="ECO:0000256" key="11">
    <source>
        <dbReference type="ARBA" id="ARBA00044884"/>
    </source>
</evidence>
<name>A0A1Y2CAC1_9FUNG</name>
<comment type="catalytic activity">
    <reaction evidence="9">
        <text>L-histidyl-glycine(out) = L-histidyl-glycine(in)</text>
        <dbReference type="Rhea" id="RHEA:79395"/>
        <dbReference type="ChEBI" id="CHEBI:229957"/>
    </reaction>
</comment>
<evidence type="ECO:0000256" key="15">
    <source>
        <dbReference type="ARBA" id="ARBA00044899"/>
    </source>
</evidence>
<sequence>MHPIVLFLVSILQFGTYFAYDAPASLNIQLQKYLGLEYAEWQYILGQMYVWYSVPNVILPFFGGKVTDRFGCRHALLTYSLVNVGLFAKNVKVVLVGRFIFGIGGESVSVARAVLMAQCFDGKSLLFATAMNGFVSKIGSIANAALSPVLKSTMESNSNSAISNHHNDESTPLLQQTSTPTQSSTQVSPAGILDLPRDFWIICGTYILFGGPYYCFNNTALDFLVSKWYPNDTVSAGFTMSIPSIVQTSLLAVAGSTLSASQSGSIILVLSLLSIMAAHILLGFTSLTPIREEVRVSNGKSMLGMAYGICTCLLNIGLVVIPLCVAWILTSGGEGARRWELQEIFYATMSFLGALGCGWLVWTEWKEAKREQRLDEVVSE</sequence>
<keyword evidence="5 26" id="KW-1133">Transmembrane helix</keyword>
<keyword evidence="3" id="KW-0813">Transport</keyword>
<evidence type="ECO:0000256" key="5">
    <source>
        <dbReference type="ARBA" id="ARBA00022989"/>
    </source>
</evidence>
<evidence type="ECO:0000313" key="28">
    <source>
        <dbReference type="EMBL" id="ORY43988.1"/>
    </source>
</evidence>
<proteinExistence type="inferred from homology"/>
<comment type="catalytic activity">
    <reaction evidence="16">
        <text>L-lysyl-L-lysine(out) = L-lysyl-L-lysine(in)</text>
        <dbReference type="Rhea" id="RHEA:79403"/>
        <dbReference type="ChEBI" id="CHEBI:229956"/>
    </reaction>
</comment>
<dbReference type="PANTHER" id="PTHR23512:SF3">
    <property type="entry name" value="MAJOR FACILITATOR SUPERFAMILY DOMAIN-CONTAINING PROTEIN 1"/>
    <property type="match status" value="1"/>
</dbReference>
<evidence type="ECO:0000256" key="8">
    <source>
        <dbReference type="ARBA" id="ARBA00044876"/>
    </source>
</evidence>
<evidence type="ECO:0000256" key="23">
    <source>
        <dbReference type="ARBA" id="ARBA00045709"/>
    </source>
</evidence>
<evidence type="ECO:0000256" key="20">
    <source>
        <dbReference type="ARBA" id="ARBA00044924"/>
    </source>
</evidence>
<evidence type="ECO:0000256" key="26">
    <source>
        <dbReference type="SAM" id="Phobius"/>
    </source>
</evidence>
<gene>
    <name evidence="28" type="ORF">BCR33DRAFT_717110</name>
</gene>
<dbReference type="Proteomes" id="UP000193642">
    <property type="component" value="Unassembled WGS sequence"/>
</dbReference>
<evidence type="ECO:0000256" key="3">
    <source>
        <dbReference type="ARBA" id="ARBA00022448"/>
    </source>
</evidence>
<evidence type="ECO:0000256" key="12">
    <source>
        <dbReference type="ARBA" id="ARBA00044891"/>
    </source>
</evidence>
<evidence type="ECO:0000256" key="14">
    <source>
        <dbReference type="ARBA" id="ARBA00044898"/>
    </source>
</evidence>
<comment type="catalytic activity">
    <reaction evidence="8">
        <text>L-lysyl-L-alanine(out) = L-lysyl-L-alanine(in)</text>
        <dbReference type="Rhea" id="RHEA:79399"/>
        <dbReference type="ChEBI" id="CHEBI:229954"/>
    </reaction>
</comment>
<evidence type="ECO:0000256" key="1">
    <source>
        <dbReference type="ARBA" id="ARBA00004155"/>
    </source>
</evidence>
<feature type="region of interest" description="Disordered" evidence="25">
    <location>
        <begin position="157"/>
        <end position="189"/>
    </location>
</feature>
<evidence type="ECO:0000256" key="22">
    <source>
        <dbReference type="ARBA" id="ARBA00045018"/>
    </source>
</evidence>
<comment type="function">
    <text evidence="23">Lysosomal dipeptide uniporter that selectively exports lysine, arginine or histidine-containing dipeptides with a net positive charge from the lysosome lumen into the cytosol. Could play a role in a specific type of protein O-glycosylation indirectly regulating macrophages migration and tissue invasion. Also essential for liver homeostasis.</text>
</comment>
<evidence type="ECO:0000256" key="19">
    <source>
        <dbReference type="ARBA" id="ARBA00044919"/>
    </source>
</evidence>
<comment type="catalytic activity">
    <reaction evidence="11">
        <text>L-alpha-aminoacyl-L-histidine(out) = L-alpha-aminoacyl-L-histidine(in)</text>
        <dbReference type="Rhea" id="RHEA:79375"/>
        <dbReference type="ChEBI" id="CHEBI:229967"/>
    </reaction>
</comment>
<comment type="subcellular location">
    <subcellularLocation>
        <location evidence="1">Lysosome membrane</location>
        <topology evidence="1">Multi-pass membrane protein</topology>
    </subcellularLocation>
</comment>
<dbReference type="PANTHER" id="PTHR23512">
    <property type="entry name" value="MAJOR FACILITATOR SUPERFAMILY DOMAIN-CONTAINING PROTEIN 1"/>
    <property type="match status" value="1"/>
</dbReference>
<comment type="similarity">
    <text evidence="2">Belongs to the major facilitator superfamily.</text>
</comment>
<dbReference type="STRING" id="329046.A0A1Y2CAC1"/>
<feature type="signal peptide" evidence="27">
    <location>
        <begin position="1"/>
        <end position="19"/>
    </location>
</feature>
<dbReference type="OrthoDB" id="424834at2759"/>
<evidence type="ECO:0000256" key="17">
    <source>
        <dbReference type="ARBA" id="ARBA00044903"/>
    </source>
</evidence>
<evidence type="ECO:0000256" key="18">
    <source>
        <dbReference type="ARBA" id="ARBA00044912"/>
    </source>
</evidence>
<comment type="catalytic activity">
    <reaction evidence="15">
        <text>L-arginyl-L-alpha-amino acid(out) = L-arginyl-L-alpha-amino acid(in)</text>
        <dbReference type="Rhea" id="RHEA:79371"/>
        <dbReference type="ChEBI" id="CHEBI:84315"/>
    </reaction>
</comment>
<evidence type="ECO:0000256" key="10">
    <source>
        <dbReference type="ARBA" id="ARBA00044881"/>
    </source>
</evidence>
<evidence type="ECO:0000256" key="6">
    <source>
        <dbReference type="ARBA" id="ARBA00023136"/>
    </source>
</evidence>
<feature type="transmembrane region" description="Helical" evidence="26">
    <location>
        <begin position="305"/>
        <end position="329"/>
    </location>
</feature>
<dbReference type="Gene3D" id="1.20.1250.20">
    <property type="entry name" value="MFS general substrate transporter like domains"/>
    <property type="match status" value="1"/>
</dbReference>
<dbReference type="InterPro" id="IPR052187">
    <property type="entry name" value="MFSD1"/>
</dbReference>
<comment type="catalytic activity">
    <reaction evidence="18">
        <text>L-histidyl-L-alpha-amino acid(out) = L-histidyl-L-alpha-amino acid(in)</text>
        <dbReference type="Rhea" id="RHEA:79379"/>
        <dbReference type="ChEBI" id="CHEBI:229964"/>
    </reaction>
</comment>
<keyword evidence="7" id="KW-0458">Lysosome</keyword>
<feature type="transmembrane region" description="Helical" evidence="26">
    <location>
        <begin position="344"/>
        <end position="362"/>
    </location>
</feature>
<comment type="caution">
    <text evidence="28">The sequence shown here is derived from an EMBL/GenBank/DDBJ whole genome shotgun (WGS) entry which is preliminary data.</text>
</comment>
<feature type="compositionally biased region" description="Low complexity" evidence="25">
    <location>
        <begin position="157"/>
        <end position="186"/>
    </location>
</feature>
<dbReference type="SUPFAM" id="SSF103473">
    <property type="entry name" value="MFS general substrate transporter"/>
    <property type="match status" value="1"/>
</dbReference>
<evidence type="ECO:0000256" key="7">
    <source>
        <dbReference type="ARBA" id="ARBA00023228"/>
    </source>
</evidence>
<evidence type="ECO:0000256" key="21">
    <source>
        <dbReference type="ARBA" id="ARBA00044985"/>
    </source>
</evidence>
<comment type="catalytic activity">
    <reaction evidence="19">
        <text>L-alanyl-L-lysine(out) = L-alanyl-L-lysine(in)</text>
        <dbReference type="Rhea" id="RHEA:79415"/>
        <dbReference type="ChEBI" id="CHEBI:192470"/>
    </reaction>
</comment>
<dbReference type="Pfam" id="PF07690">
    <property type="entry name" value="MFS_1"/>
    <property type="match status" value="1"/>
</dbReference>
<organism evidence="28 29">
    <name type="scientific">Rhizoclosmatium globosum</name>
    <dbReference type="NCBI Taxonomy" id="329046"/>
    <lineage>
        <taxon>Eukaryota</taxon>
        <taxon>Fungi</taxon>
        <taxon>Fungi incertae sedis</taxon>
        <taxon>Chytridiomycota</taxon>
        <taxon>Chytridiomycota incertae sedis</taxon>
        <taxon>Chytridiomycetes</taxon>
        <taxon>Chytridiales</taxon>
        <taxon>Chytriomycetaceae</taxon>
        <taxon>Rhizoclosmatium</taxon>
    </lineage>
</organism>
<evidence type="ECO:0000256" key="25">
    <source>
        <dbReference type="SAM" id="MobiDB-lite"/>
    </source>
</evidence>
<keyword evidence="29" id="KW-1185">Reference proteome</keyword>